<organism evidence="1 2">
    <name type="scientific">Hygrophoropsis aurantiaca</name>
    <dbReference type="NCBI Taxonomy" id="72124"/>
    <lineage>
        <taxon>Eukaryota</taxon>
        <taxon>Fungi</taxon>
        <taxon>Dikarya</taxon>
        <taxon>Basidiomycota</taxon>
        <taxon>Agaricomycotina</taxon>
        <taxon>Agaricomycetes</taxon>
        <taxon>Agaricomycetidae</taxon>
        <taxon>Boletales</taxon>
        <taxon>Coniophorineae</taxon>
        <taxon>Hygrophoropsidaceae</taxon>
        <taxon>Hygrophoropsis</taxon>
    </lineage>
</organism>
<dbReference type="Proteomes" id="UP000790377">
    <property type="component" value="Unassembled WGS sequence"/>
</dbReference>
<protein>
    <submittedName>
        <fullName evidence="1">Uncharacterized protein</fullName>
    </submittedName>
</protein>
<keyword evidence="2" id="KW-1185">Reference proteome</keyword>
<gene>
    <name evidence="1" type="ORF">BJ138DRAFT_1105449</name>
</gene>
<reference evidence="1" key="1">
    <citation type="journal article" date="2021" name="New Phytol.">
        <title>Evolutionary innovations through gain and loss of genes in the ectomycorrhizal Boletales.</title>
        <authorList>
            <person name="Wu G."/>
            <person name="Miyauchi S."/>
            <person name="Morin E."/>
            <person name="Kuo A."/>
            <person name="Drula E."/>
            <person name="Varga T."/>
            <person name="Kohler A."/>
            <person name="Feng B."/>
            <person name="Cao Y."/>
            <person name="Lipzen A."/>
            <person name="Daum C."/>
            <person name="Hundley H."/>
            <person name="Pangilinan J."/>
            <person name="Johnson J."/>
            <person name="Barry K."/>
            <person name="LaButti K."/>
            <person name="Ng V."/>
            <person name="Ahrendt S."/>
            <person name="Min B."/>
            <person name="Choi I.G."/>
            <person name="Park H."/>
            <person name="Plett J.M."/>
            <person name="Magnuson J."/>
            <person name="Spatafora J.W."/>
            <person name="Nagy L.G."/>
            <person name="Henrissat B."/>
            <person name="Grigoriev I.V."/>
            <person name="Yang Z.L."/>
            <person name="Xu J."/>
            <person name="Martin F.M."/>
        </authorList>
    </citation>
    <scope>NUCLEOTIDE SEQUENCE</scope>
    <source>
        <strain evidence="1">ATCC 28755</strain>
    </source>
</reference>
<evidence type="ECO:0000313" key="2">
    <source>
        <dbReference type="Proteomes" id="UP000790377"/>
    </source>
</evidence>
<sequence>MRDEITLLRGHCYRVTVMVRAIKVHDSAKLDGSYVWSVCGRLTPWCRCVKFLDYLTFEIAPLSSHSAKLNVQDFAYILFLPKIPRLRKPTQPMQMYSAISILFFLKVARNFRPVRNNCGVWLWRGTPMSDHRVLGDRRGRHRSLAIPGKASMQAHINGFSPYFYVTVPGGFENSGINAFADYLDVYCQRFPGRIQCRKKKDATPSRSSKPETRSHDGTMVVLPNAISAVDIAKELVPLDMGTGSWIQHQFQPTTPDTRSHDGTMTVLTNAISALDMAKELVPLDIAKGVLSTLSSILTVVKNTMQNKEDFAEIVSRCDQIANSIQRSTCGRFTSEIDPRITQALDELKSFVDGIEKTLKAKEQRALTTRAFSASRYSVRTLSNKIMKFYSIHPHPQNELIMHMAMKIDRISGAGTMERKSDEPDREPPPAQPPMLFGRDTLVQGVVESLSSQHVVLVGPGGIGKSSVAKTILNEGSIVARFNDRRFFVRFDDVNASQVTFDTFVGRIAKTLGV</sequence>
<feature type="non-terminal residue" evidence="1">
    <location>
        <position position="513"/>
    </location>
</feature>
<name>A0ACB7ZZ78_9AGAM</name>
<dbReference type="EMBL" id="MU268073">
    <property type="protein sequence ID" value="KAH7906083.1"/>
    <property type="molecule type" value="Genomic_DNA"/>
</dbReference>
<comment type="caution">
    <text evidence="1">The sequence shown here is derived from an EMBL/GenBank/DDBJ whole genome shotgun (WGS) entry which is preliminary data.</text>
</comment>
<accession>A0ACB7ZZ78</accession>
<evidence type="ECO:0000313" key="1">
    <source>
        <dbReference type="EMBL" id="KAH7906083.1"/>
    </source>
</evidence>
<proteinExistence type="predicted"/>